<name>L1JE37_GUITC</name>
<evidence type="ECO:0000313" key="3">
    <source>
        <dbReference type="EnsemblProtists" id="EKX46773"/>
    </source>
</evidence>
<organism evidence="2">
    <name type="scientific">Guillardia theta (strain CCMP2712)</name>
    <name type="common">Cryptophyte</name>
    <dbReference type="NCBI Taxonomy" id="905079"/>
    <lineage>
        <taxon>Eukaryota</taxon>
        <taxon>Cryptophyceae</taxon>
        <taxon>Pyrenomonadales</taxon>
        <taxon>Geminigeraceae</taxon>
        <taxon>Guillardia</taxon>
    </lineage>
</organism>
<dbReference type="OrthoDB" id="249703at2759"/>
<gene>
    <name evidence="2" type="ORF">GUITHDRAFT_152322</name>
</gene>
<dbReference type="PaxDb" id="55529-EKX46773"/>
<dbReference type="AlphaFoldDB" id="L1JE37"/>
<dbReference type="EMBL" id="JH992993">
    <property type="protein sequence ID" value="EKX46773.1"/>
    <property type="molecule type" value="Genomic_DNA"/>
</dbReference>
<feature type="region of interest" description="Disordered" evidence="1">
    <location>
        <begin position="67"/>
        <end position="88"/>
    </location>
</feature>
<accession>L1JE37</accession>
<feature type="region of interest" description="Disordered" evidence="1">
    <location>
        <begin position="117"/>
        <end position="178"/>
    </location>
</feature>
<feature type="compositionally biased region" description="Basic and acidic residues" evidence="1">
    <location>
        <begin position="79"/>
        <end position="88"/>
    </location>
</feature>
<evidence type="ECO:0000313" key="4">
    <source>
        <dbReference type="Proteomes" id="UP000011087"/>
    </source>
</evidence>
<feature type="region of interest" description="Disordered" evidence="1">
    <location>
        <begin position="326"/>
        <end position="347"/>
    </location>
</feature>
<protein>
    <submittedName>
        <fullName evidence="2 3">Uncharacterized protein</fullName>
    </submittedName>
</protein>
<sequence length="347" mass="36541">MSAWTGMNGSKGGASKNHQGKQQTASDVNSYFKINDIDKIINIAINKVAEEKPNDFKNGLADALENASHMAKKDKKAHSKEDAESAKKYLESHNAEAILSEILGKIAVSMPSNPAQVLAHHAREATGQAPAGQAASSPSPNKGGKKDKKDDKPAAASPAPKQQDTSGPPAGVDAKKWKAAVKEGGKKGVELAGCADMGGLEFFTTTIDSADGALELLVAAMDGANKEPDPNEEEAKGGSGMVGKMFLSSSDKQLGLMCYVPEGKTSKCNASEWMKAVLAPVNGEFVEGNEKVAKGRSVGDGQNKFPLKDKDTCQAASVAWLKERGLFPQGDDEGDDWVPDEDAGIEW</sequence>
<proteinExistence type="predicted"/>
<reference evidence="4" key="2">
    <citation type="submission" date="2012-11" db="EMBL/GenBank/DDBJ databases">
        <authorList>
            <person name="Kuo A."/>
            <person name="Curtis B.A."/>
            <person name="Tanifuji G."/>
            <person name="Burki F."/>
            <person name="Gruber A."/>
            <person name="Irimia M."/>
            <person name="Maruyama S."/>
            <person name="Arias M.C."/>
            <person name="Ball S.G."/>
            <person name="Gile G.H."/>
            <person name="Hirakawa Y."/>
            <person name="Hopkins J.F."/>
            <person name="Rensing S.A."/>
            <person name="Schmutz J."/>
            <person name="Symeonidi A."/>
            <person name="Elias M."/>
            <person name="Eveleigh R.J."/>
            <person name="Herman E.K."/>
            <person name="Klute M.J."/>
            <person name="Nakayama T."/>
            <person name="Obornik M."/>
            <person name="Reyes-Prieto A."/>
            <person name="Armbrust E.V."/>
            <person name="Aves S.J."/>
            <person name="Beiko R.G."/>
            <person name="Coutinho P."/>
            <person name="Dacks J.B."/>
            <person name="Durnford D.G."/>
            <person name="Fast N.M."/>
            <person name="Green B.R."/>
            <person name="Grisdale C."/>
            <person name="Hempe F."/>
            <person name="Henrissat B."/>
            <person name="Hoppner M.P."/>
            <person name="Ishida K.-I."/>
            <person name="Kim E."/>
            <person name="Koreny L."/>
            <person name="Kroth P.G."/>
            <person name="Liu Y."/>
            <person name="Malik S.-B."/>
            <person name="Maier U.G."/>
            <person name="McRose D."/>
            <person name="Mock T."/>
            <person name="Neilson J.A."/>
            <person name="Onodera N.T."/>
            <person name="Poole A.M."/>
            <person name="Pritham E.J."/>
            <person name="Richards T.A."/>
            <person name="Rocap G."/>
            <person name="Roy S.W."/>
            <person name="Sarai C."/>
            <person name="Schaack S."/>
            <person name="Shirato S."/>
            <person name="Slamovits C.H."/>
            <person name="Spencer D.F."/>
            <person name="Suzuki S."/>
            <person name="Worden A.Z."/>
            <person name="Zauner S."/>
            <person name="Barry K."/>
            <person name="Bell C."/>
            <person name="Bharti A.K."/>
            <person name="Crow J.A."/>
            <person name="Grimwood J."/>
            <person name="Kramer R."/>
            <person name="Lindquist E."/>
            <person name="Lucas S."/>
            <person name="Salamov A."/>
            <person name="McFadden G.I."/>
            <person name="Lane C.E."/>
            <person name="Keeling P.J."/>
            <person name="Gray M.W."/>
            <person name="Grigoriev I.V."/>
            <person name="Archibald J.M."/>
        </authorList>
    </citation>
    <scope>NUCLEOTIDE SEQUENCE</scope>
    <source>
        <strain evidence="4">CCMP2712</strain>
    </source>
</reference>
<dbReference type="EnsemblProtists" id="EKX46773">
    <property type="protein sequence ID" value="EKX46773"/>
    <property type="gene ID" value="GUITHDRAFT_152322"/>
</dbReference>
<dbReference type="RefSeq" id="XP_005833753.1">
    <property type="nucleotide sequence ID" value="XM_005833696.1"/>
</dbReference>
<feature type="compositionally biased region" description="Polar residues" evidence="1">
    <location>
        <begin position="16"/>
        <end position="26"/>
    </location>
</feature>
<feature type="region of interest" description="Disordered" evidence="1">
    <location>
        <begin position="1"/>
        <end position="26"/>
    </location>
</feature>
<reference evidence="3" key="3">
    <citation type="submission" date="2016-03" db="UniProtKB">
        <authorList>
            <consortium name="EnsemblProtists"/>
        </authorList>
    </citation>
    <scope>IDENTIFICATION</scope>
</reference>
<feature type="compositionally biased region" description="Acidic residues" evidence="1">
    <location>
        <begin position="330"/>
        <end position="347"/>
    </location>
</feature>
<keyword evidence="4" id="KW-1185">Reference proteome</keyword>
<dbReference type="HOGENOM" id="CLU_800351_0_0_1"/>
<dbReference type="GeneID" id="17303361"/>
<dbReference type="eggNOG" id="ENOG502S6FF">
    <property type="taxonomic scope" value="Eukaryota"/>
</dbReference>
<evidence type="ECO:0000256" key="1">
    <source>
        <dbReference type="SAM" id="MobiDB-lite"/>
    </source>
</evidence>
<dbReference type="KEGG" id="gtt:GUITHDRAFT_152322"/>
<evidence type="ECO:0000313" key="2">
    <source>
        <dbReference type="EMBL" id="EKX46773.1"/>
    </source>
</evidence>
<dbReference type="Proteomes" id="UP000011087">
    <property type="component" value="Unassembled WGS sequence"/>
</dbReference>
<reference evidence="2 4" key="1">
    <citation type="journal article" date="2012" name="Nature">
        <title>Algal genomes reveal evolutionary mosaicism and the fate of nucleomorphs.</title>
        <authorList>
            <consortium name="DOE Joint Genome Institute"/>
            <person name="Curtis B.A."/>
            <person name="Tanifuji G."/>
            <person name="Burki F."/>
            <person name="Gruber A."/>
            <person name="Irimia M."/>
            <person name="Maruyama S."/>
            <person name="Arias M.C."/>
            <person name="Ball S.G."/>
            <person name="Gile G.H."/>
            <person name="Hirakawa Y."/>
            <person name="Hopkins J.F."/>
            <person name="Kuo A."/>
            <person name="Rensing S.A."/>
            <person name="Schmutz J."/>
            <person name="Symeonidi A."/>
            <person name="Elias M."/>
            <person name="Eveleigh R.J."/>
            <person name="Herman E.K."/>
            <person name="Klute M.J."/>
            <person name="Nakayama T."/>
            <person name="Obornik M."/>
            <person name="Reyes-Prieto A."/>
            <person name="Armbrust E.V."/>
            <person name="Aves S.J."/>
            <person name="Beiko R.G."/>
            <person name="Coutinho P."/>
            <person name="Dacks J.B."/>
            <person name="Durnford D.G."/>
            <person name="Fast N.M."/>
            <person name="Green B.R."/>
            <person name="Grisdale C.J."/>
            <person name="Hempel F."/>
            <person name="Henrissat B."/>
            <person name="Hoppner M.P."/>
            <person name="Ishida K."/>
            <person name="Kim E."/>
            <person name="Koreny L."/>
            <person name="Kroth P.G."/>
            <person name="Liu Y."/>
            <person name="Malik S.B."/>
            <person name="Maier U.G."/>
            <person name="McRose D."/>
            <person name="Mock T."/>
            <person name="Neilson J.A."/>
            <person name="Onodera N.T."/>
            <person name="Poole A.M."/>
            <person name="Pritham E.J."/>
            <person name="Richards T.A."/>
            <person name="Rocap G."/>
            <person name="Roy S.W."/>
            <person name="Sarai C."/>
            <person name="Schaack S."/>
            <person name="Shirato S."/>
            <person name="Slamovits C.H."/>
            <person name="Spencer D.F."/>
            <person name="Suzuki S."/>
            <person name="Worden A.Z."/>
            <person name="Zauner S."/>
            <person name="Barry K."/>
            <person name="Bell C."/>
            <person name="Bharti A.K."/>
            <person name="Crow J.A."/>
            <person name="Grimwood J."/>
            <person name="Kramer R."/>
            <person name="Lindquist E."/>
            <person name="Lucas S."/>
            <person name="Salamov A."/>
            <person name="McFadden G.I."/>
            <person name="Lane C.E."/>
            <person name="Keeling P.J."/>
            <person name="Gray M.W."/>
            <person name="Grigoriev I.V."/>
            <person name="Archibald J.M."/>
        </authorList>
    </citation>
    <scope>NUCLEOTIDE SEQUENCE</scope>
    <source>
        <strain evidence="2 4">CCMP2712</strain>
    </source>
</reference>
<feature type="compositionally biased region" description="Low complexity" evidence="1">
    <location>
        <begin position="127"/>
        <end position="142"/>
    </location>
</feature>